<comment type="caution">
    <text evidence="2">The sequence shown here is derived from an EMBL/GenBank/DDBJ whole genome shotgun (WGS) entry which is preliminary data.</text>
</comment>
<protein>
    <submittedName>
        <fullName evidence="2">Uncharacterized protein</fullName>
    </submittedName>
</protein>
<dbReference type="EMBL" id="JASJOS010000023">
    <property type="protein sequence ID" value="MDJ1485750.1"/>
    <property type="molecule type" value="Genomic_DNA"/>
</dbReference>
<keyword evidence="1" id="KW-1133">Transmembrane helix</keyword>
<evidence type="ECO:0000256" key="1">
    <source>
        <dbReference type="SAM" id="Phobius"/>
    </source>
</evidence>
<feature type="transmembrane region" description="Helical" evidence="1">
    <location>
        <begin position="34"/>
        <end position="54"/>
    </location>
</feature>
<proteinExistence type="predicted"/>
<evidence type="ECO:0000313" key="2">
    <source>
        <dbReference type="EMBL" id="MDJ1485750.1"/>
    </source>
</evidence>
<dbReference type="AlphaFoldDB" id="A0AAE3QY88"/>
<sequence>MYTFLKYFFGLLTLGALSETYRISTYDSTKRIELLPMSIAFTLLLAYLSVRFHYKHKNEQKKLKF</sequence>
<dbReference type="RefSeq" id="WP_313988717.1">
    <property type="nucleotide sequence ID" value="NZ_JASJOS010000023.1"/>
</dbReference>
<organism evidence="2 3">
    <name type="scientific">Xanthocytophaga flava</name>
    <dbReference type="NCBI Taxonomy" id="3048013"/>
    <lineage>
        <taxon>Bacteria</taxon>
        <taxon>Pseudomonadati</taxon>
        <taxon>Bacteroidota</taxon>
        <taxon>Cytophagia</taxon>
        <taxon>Cytophagales</taxon>
        <taxon>Rhodocytophagaceae</taxon>
        <taxon>Xanthocytophaga</taxon>
    </lineage>
</organism>
<reference evidence="2" key="1">
    <citation type="submission" date="2023-05" db="EMBL/GenBank/DDBJ databases">
        <authorList>
            <person name="Zhang X."/>
        </authorList>
    </citation>
    <scope>NUCLEOTIDE SEQUENCE</scope>
    <source>
        <strain evidence="2">YF14B1</strain>
    </source>
</reference>
<keyword evidence="1" id="KW-0472">Membrane</keyword>
<name>A0AAE3QY88_9BACT</name>
<gene>
    <name evidence="2" type="ORF">QNI16_35040</name>
</gene>
<keyword evidence="1" id="KW-0812">Transmembrane</keyword>
<accession>A0AAE3QY88</accession>
<evidence type="ECO:0000313" key="3">
    <source>
        <dbReference type="Proteomes" id="UP001241110"/>
    </source>
</evidence>
<dbReference type="Proteomes" id="UP001241110">
    <property type="component" value="Unassembled WGS sequence"/>
</dbReference>